<reference evidence="5 6" key="1">
    <citation type="submission" date="2024-01" db="EMBL/GenBank/DDBJ databases">
        <title>The genomes of 5 underutilized Papilionoideae crops provide insights into root nodulation and disease resistanc.</title>
        <authorList>
            <person name="Jiang F."/>
        </authorList>
    </citation>
    <scope>NUCLEOTIDE SEQUENCE [LARGE SCALE GENOMIC DNA]</scope>
    <source>
        <strain evidence="5">LVBAO_FW01</strain>
        <tissue evidence="5">Leaves</tissue>
    </source>
</reference>
<dbReference type="InterPro" id="IPR002110">
    <property type="entry name" value="Ankyrin_rpt"/>
</dbReference>
<dbReference type="InterPro" id="IPR036770">
    <property type="entry name" value="Ankyrin_rpt-contain_sf"/>
</dbReference>
<organism evidence="5 6">
    <name type="scientific">Canavalia gladiata</name>
    <name type="common">Sword bean</name>
    <name type="synonym">Dolichos gladiatus</name>
    <dbReference type="NCBI Taxonomy" id="3824"/>
    <lineage>
        <taxon>Eukaryota</taxon>
        <taxon>Viridiplantae</taxon>
        <taxon>Streptophyta</taxon>
        <taxon>Embryophyta</taxon>
        <taxon>Tracheophyta</taxon>
        <taxon>Spermatophyta</taxon>
        <taxon>Magnoliopsida</taxon>
        <taxon>eudicotyledons</taxon>
        <taxon>Gunneridae</taxon>
        <taxon>Pentapetalae</taxon>
        <taxon>rosids</taxon>
        <taxon>fabids</taxon>
        <taxon>Fabales</taxon>
        <taxon>Fabaceae</taxon>
        <taxon>Papilionoideae</taxon>
        <taxon>50 kb inversion clade</taxon>
        <taxon>NPAAA clade</taxon>
        <taxon>indigoferoid/millettioid clade</taxon>
        <taxon>Phaseoleae</taxon>
        <taxon>Canavalia</taxon>
    </lineage>
</organism>
<proteinExistence type="predicted"/>
<gene>
    <name evidence="5" type="ORF">VNO77_09321</name>
</gene>
<dbReference type="Pfam" id="PF12796">
    <property type="entry name" value="Ank_2"/>
    <property type="match status" value="1"/>
</dbReference>
<feature type="domain" description="PGG" evidence="4">
    <location>
        <begin position="517"/>
        <end position="627"/>
    </location>
</feature>
<dbReference type="PANTHER" id="PTHR24177:SF215">
    <property type="entry name" value="PGG DOMAIN-CONTAINING PROTEIN"/>
    <property type="match status" value="1"/>
</dbReference>
<comment type="caution">
    <text evidence="5">The sequence shown here is derived from an EMBL/GenBank/DDBJ whole genome shotgun (WGS) entry which is preliminary data.</text>
</comment>
<protein>
    <recommendedName>
        <fullName evidence="4">PGG domain-containing protein</fullName>
    </recommendedName>
</protein>
<dbReference type="PROSITE" id="PS50297">
    <property type="entry name" value="ANK_REP_REGION"/>
    <property type="match status" value="1"/>
</dbReference>
<dbReference type="PROSITE" id="PS50088">
    <property type="entry name" value="ANK_REPEAT"/>
    <property type="match status" value="1"/>
</dbReference>
<dbReference type="AlphaFoldDB" id="A0AAN9M9T7"/>
<evidence type="ECO:0000256" key="3">
    <source>
        <dbReference type="SAM" id="Phobius"/>
    </source>
</evidence>
<evidence type="ECO:0000259" key="4">
    <source>
        <dbReference type="Pfam" id="PF13962"/>
    </source>
</evidence>
<comment type="subcellular location">
    <subcellularLocation>
        <location evidence="1">Cell membrane</location>
        <topology evidence="1">Peripheral membrane protein</topology>
        <orientation evidence="1">Cytoplasmic side</orientation>
    </subcellularLocation>
</comment>
<dbReference type="InterPro" id="IPR026961">
    <property type="entry name" value="PGG_dom"/>
</dbReference>
<feature type="repeat" description="ANK" evidence="2">
    <location>
        <begin position="55"/>
        <end position="77"/>
    </location>
</feature>
<keyword evidence="3" id="KW-0472">Membrane</keyword>
<feature type="transmembrane region" description="Helical" evidence="3">
    <location>
        <begin position="561"/>
        <end position="586"/>
    </location>
</feature>
<dbReference type="GO" id="GO:0005886">
    <property type="term" value="C:plasma membrane"/>
    <property type="evidence" value="ECO:0007669"/>
    <property type="project" value="UniProtKB-SubCell"/>
</dbReference>
<dbReference type="SMART" id="SM00248">
    <property type="entry name" value="ANK"/>
    <property type="match status" value="5"/>
</dbReference>
<dbReference type="SUPFAM" id="SSF48403">
    <property type="entry name" value="Ankyrin repeat"/>
    <property type="match status" value="2"/>
</dbReference>
<name>A0AAN9M9T7_CANGL</name>
<dbReference type="Pfam" id="PF13962">
    <property type="entry name" value="PGG"/>
    <property type="match status" value="1"/>
</dbReference>
<accession>A0AAN9M9T7</accession>
<dbReference type="Pfam" id="PF00023">
    <property type="entry name" value="Ank"/>
    <property type="match status" value="1"/>
</dbReference>
<evidence type="ECO:0000313" key="6">
    <source>
        <dbReference type="Proteomes" id="UP001367508"/>
    </source>
</evidence>
<evidence type="ECO:0000256" key="1">
    <source>
        <dbReference type="ARBA" id="ARBA00004413"/>
    </source>
</evidence>
<keyword evidence="6" id="KW-1185">Reference proteome</keyword>
<keyword evidence="3" id="KW-1133">Transmembrane helix</keyword>
<dbReference type="PANTHER" id="PTHR24177">
    <property type="entry name" value="CASKIN"/>
    <property type="match status" value="1"/>
</dbReference>
<evidence type="ECO:0000313" key="5">
    <source>
        <dbReference type="EMBL" id="KAK7350562.1"/>
    </source>
</evidence>
<keyword evidence="3" id="KW-0812">Transmembrane</keyword>
<evidence type="ECO:0000256" key="2">
    <source>
        <dbReference type="PROSITE-ProRule" id="PRU00023"/>
    </source>
</evidence>
<feature type="transmembrane region" description="Helical" evidence="3">
    <location>
        <begin position="606"/>
        <end position="628"/>
    </location>
</feature>
<dbReference type="EMBL" id="JAYMYQ010000002">
    <property type="protein sequence ID" value="KAK7350562.1"/>
    <property type="molecule type" value="Genomic_DNA"/>
</dbReference>
<keyword evidence="2" id="KW-0040">ANK repeat</keyword>
<sequence>MSEMEKKEIERMGETPLFDEKMKDAQKAAKANRWEEFKKIMKDDKKKLLEWFDLFGNTPIHVATRSNNPQLLKELLDMVPEEDRWQALCKENREGNIVLHEIIFCKKVQMADVVFEFEKNLKPWSKEETSEEKKGSLVEFTNHKGESPLFRAAKYGKLKMLKHMANYIATNKIGDIRTHFHRADQYSALHASVIGQYFDVALWLVRIDKELATEKNEKGFTCLQLLSKMPQVFRSHTPMGLVKTLIYHLLPDEGYEIEDGESLHLFKHRRDLESGKIYERRIPKSAISKINYGFWKRFAKEFDGIDHMWKQKKRHTLAEFLADILVEIDLSWQMSHNDNKKTLIVMPPLPFNVAKRRKQIECNRQESVVNHESLTYNYTPLLIAASTGIVEIVEKIIEVNPEAISHVTKDGQNVLHMAIKHRQKEIFRIIKRKKALKSLVPRITEEGRTILHQVARMDYYKGGHLAGVAFQLQDELRWYDKVRRIVPHHYFMHCDKDGQTAGDVLDLEHDEMLKNAQKWLKETAQSCSTVAVLVATVVFAAAYTIPGGTEGGTPVFLRSPVFLFFTIMDVVALATSLASVVMFLSILTSPCELWDFHKSLPRKLNLGFALLFFSLMTTMLAFSATMLLTIRLEWKNWSSTLIYSAAFFPVTVFAIIQFPVYGMAESMVKLLGKQVKKILPKRLIKCFTKVVVKKCID</sequence>
<dbReference type="Gene3D" id="1.25.40.20">
    <property type="entry name" value="Ankyrin repeat-containing domain"/>
    <property type="match status" value="2"/>
</dbReference>
<dbReference type="Proteomes" id="UP001367508">
    <property type="component" value="Unassembled WGS sequence"/>
</dbReference>
<feature type="transmembrane region" description="Helical" evidence="3">
    <location>
        <begin position="640"/>
        <end position="661"/>
    </location>
</feature>